<evidence type="ECO:0000313" key="1">
    <source>
        <dbReference type="EMBL" id="TNN23288.1"/>
    </source>
</evidence>
<keyword evidence="2" id="KW-1185">Reference proteome</keyword>
<dbReference type="AlphaFoldDB" id="A0A4Z2E3F1"/>
<accession>A0A4Z2E3F1</accession>
<protein>
    <submittedName>
        <fullName evidence="1">Uncharacterized protein</fullName>
    </submittedName>
</protein>
<gene>
    <name evidence="1" type="ORF">EYF80_066593</name>
</gene>
<name>A0A4Z2E3F1_9TELE</name>
<dbReference type="EMBL" id="SRLO01019063">
    <property type="protein sequence ID" value="TNN23288.1"/>
    <property type="molecule type" value="Genomic_DNA"/>
</dbReference>
<sequence>MSPEGEPERLLMFGKRERSKWNRKLL</sequence>
<dbReference type="Proteomes" id="UP000314294">
    <property type="component" value="Unassembled WGS sequence"/>
</dbReference>
<comment type="caution">
    <text evidence="1">The sequence shown here is derived from an EMBL/GenBank/DDBJ whole genome shotgun (WGS) entry which is preliminary data.</text>
</comment>
<proteinExistence type="predicted"/>
<reference evidence="1 2" key="1">
    <citation type="submission" date="2019-03" db="EMBL/GenBank/DDBJ databases">
        <title>First draft genome of Liparis tanakae, snailfish: a comprehensive survey of snailfish specific genes.</title>
        <authorList>
            <person name="Kim W."/>
            <person name="Song I."/>
            <person name="Jeong J.-H."/>
            <person name="Kim D."/>
            <person name="Kim S."/>
            <person name="Ryu S."/>
            <person name="Song J.Y."/>
            <person name="Lee S.K."/>
        </authorList>
    </citation>
    <scope>NUCLEOTIDE SEQUENCE [LARGE SCALE GENOMIC DNA]</scope>
    <source>
        <tissue evidence="1">Muscle</tissue>
    </source>
</reference>
<organism evidence="1 2">
    <name type="scientific">Liparis tanakae</name>
    <name type="common">Tanaka's snailfish</name>
    <dbReference type="NCBI Taxonomy" id="230148"/>
    <lineage>
        <taxon>Eukaryota</taxon>
        <taxon>Metazoa</taxon>
        <taxon>Chordata</taxon>
        <taxon>Craniata</taxon>
        <taxon>Vertebrata</taxon>
        <taxon>Euteleostomi</taxon>
        <taxon>Actinopterygii</taxon>
        <taxon>Neopterygii</taxon>
        <taxon>Teleostei</taxon>
        <taxon>Neoteleostei</taxon>
        <taxon>Acanthomorphata</taxon>
        <taxon>Eupercaria</taxon>
        <taxon>Perciformes</taxon>
        <taxon>Cottioidei</taxon>
        <taxon>Cottales</taxon>
        <taxon>Liparidae</taxon>
        <taxon>Liparis</taxon>
    </lineage>
</organism>
<evidence type="ECO:0000313" key="2">
    <source>
        <dbReference type="Proteomes" id="UP000314294"/>
    </source>
</evidence>